<dbReference type="EMBL" id="JAUSUE010000005">
    <property type="protein sequence ID" value="MDQ0203285.1"/>
    <property type="molecule type" value="Genomic_DNA"/>
</dbReference>
<dbReference type="Proteomes" id="UP001239167">
    <property type="component" value="Unassembled WGS sequence"/>
</dbReference>
<reference evidence="1 2" key="1">
    <citation type="submission" date="2023-07" db="EMBL/GenBank/DDBJ databases">
        <title>Genomic Encyclopedia of Type Strains, Phase IV (KMG-IV): sequencing the most valuable type-strain genomes for metagenomic binning, comparative biology and taxonomic classification.</title>
        <authorList>
            <person name="Goeker M."/>
        </authorList>
    </citation>
    <scope>NUCLEOTIDE SEQUENCE [LARGE SCALE GENOMIC DNA]</scope>
    <source>
        <strain evidence="1 2">DSM 16980</strain>
    </source>
</reference>
<proteinExistence type="predicted"/>
<comment type="caution">
    <text evidence="1">The sequence shown here is derived from an EMBL/GenBank/DDBJ whole genome shotgun (WGS) entry which is preliminary data.</text>
</comment>
<evidence type="ECO:0000313" key="2">
    <source>
        <dbReference type="Proteomes" id="UP001239167"/>
    </source>
</evidence>
<dbReference type="RefSeq" id="WP_196604119.1">
    <property type="nucleotide sequence ID" value="NZ_CP116940.1"/>
</dbReference>
<gene>
    <name evidence="1" type="ORF">J2S01_001001</name>
</gene>
<evidence type="ECO:0000313" key="1">
    <source>
        <dbReference type="EMBL" id="MDQ0203285.1"/>
    </source>
</evidence>
<organism evidence="1 2">
    <name type="scientific">Pectinatus haikarae</name>
    <dbReference type="NCBI Taxonomy" id="349096"/>
    <lineage>
        <taxon>Bacteria</taxon>
        <taxon>Bacillati</taxon>
        <taxon>Bacillota</taxon>
        <taxon>Negativicutes</taxon>
        <taxon>Selenomonadales</taxon>
        <taxon>Selenomonadaceae</taxon>
        <taxon>Pectinatus</taxon>
    </lineage>
</organism>
<accession>A0ABT9Y620</accession>
<dbReference type="Pfam" id="PF19991">
    <property type="entry name" value="HMA_2"/>
    <property type="match status" value="1"/>
</dbReference>
<sequence length="195" mass="22116">MSYAAGMVLGMSVGQKIFELFAKGVPVTENKIISVVPQVKLVHSLQERRRYSIAALKDNAGLAAVLETYLIKLDYVKKVNANAITGSLIIEFSRDAKKIDELMDYLAEHVFGVADSAKKRKNIELASLGSQIYDFFIFWDNYLKEKTANAVDLRSFTAFMFMVTGLRKLLLQKQLPAAPQLLWWSFSLLRRWGCR</sequence>
<protein>
    <submittedName>
        <fullName evidence="1">Urease gamma subunit</fullName>
    </submittedName>
</protein>
<name>A0ABT9Y620_9FIRM</name>
<keyword evidence="2" id="KW-1185">Reference proteome</keyword>